<dbReference type="CDD" id="cd16412">
    <property type="entry name" value="dndB"/>
    <property type="match status" value="1"/>
</dbReference>
<dbReference type="NCBIfam" id="TIGR03187">
    <property type="entry name" value="DGQHR"/>
    <property type="match status" value="1"/>
</dbReference>
<dbReference type="Proteomes" id="UP001166251">
    <property type="component" value="Unassembled WGS sequence"/>
</dbReference>
<organism evidence="1 2">
    <name type="scientific">Neiella holothuriorum</name>
    <dbReference type="NCBI Taxonomy" id="2870530"/>
    <lineage>
        <taxon>Bacteria</taxon>
        <taxon>Pseudomonadati</taxon>
        <taxon>Pseudomonadota</taxon>
        <taxon>Gammaproteobacteria</taxon>
        <taxon>Alteromonadales</taxon>
        <taxon>Echinimonadaceae</taxon>
        <taxon>Neiella</taxon>
    </lineage>
</organism>
<dbReference type="Pfam" id="PF14072">
    <property type="entry name" value="DndB"/>
    <property type="match status" value="1"/>
</dbReference>
<sequence length="373" mass="40941">MPVQLIVTAAKEANRTTYSGKLSYADLVSTFEQLPSDGVPSELKQQRDLTPARANAISKYLSEHDDYSFPGVVAIIQGFDFEPCSLLMAGTETQQSGVTVGILTIPDDQAKFLADGQGRLGGISKAIVHKSSLANSFIDVKIIEWSTIQDHQRIFVDYNRNGKKTSEAINLTLDTREVKSLFTKAVLKSFPDSLRSRFDMEKTGVSGGSNYLWTINQLAAFLVNYTGLTPKQMESTLADEDAMAVYIEHVGHFMEKVLLNPQIQSAISGSVSAQNVREHYVFGTAVMLEALGMVGHAVSSYFMISGEEQWERLNGLATVDFKRDAKHWRGRCVGTEGEMIKNKRAKCMSAVHIITSLGLPLTQELADTLSSAA</sequence>
<gene>
    <name evidence="1" type="ORF">K0504_09940</name>
</gene>
<dbReference type="InterPro" id="IPR017601">
    <property type="entry name" value="DGQHR-contain_dom"/>
</dbReference>
<dbReference type="EMBL" id="JAHZSS010000010">
    <property type="protein sequence ID" value="MBW8191358.1"/>
    <property type="molecule type" value="Genomic_DNA"/>
</dbReference>
<accession>A0ABS7EG92</accession>
<reference evidence="1" key="1">
    <citation type="submission" date="2021-07" db="EMBL/GenBank/DDBJ databases">
        <title>Neiella marina sp. nov., isolated from the intestinal content of sea cucumber Apostichopus japonicus.</title>
        <authorList>
            <person name="Bai X."/>
        </authorList>
    </citation>
    <scope>NUCLEOTIDE SEQUENCE</scope>
    <source>
        <strain evidence="1">126</strain>
    </source>
</reference>
<evidence type="ECO:0000313" key="2">
    <source>
        <dbReference type="Proteomes" id="UP001166251"/>
    </source>
</evidence>
<keyword evidence="2" id="KW-1185">Reference proteome</keyword>
<dbReference type="InterPro" id="IPR017642">
    <property type="entry name" value="DNA_S_mod_DndB"/>
</dbReference>
<comment type="caution">
    <text evidence="1">The sequence shown here is derived from an EMBL/GenBank/DDBJ whole genome shotgun (WGS) entry which is preliminary data.</text>
</comment>
<evidence type="ECO:0000313" key="1">
    <source>
        <dbReference type="EMBL" id="MBW8191358.1"/>
    </source>
</evidence>
<name>A0ABS7EG92_9GAMM</name>
<protein>
    <submittedName>
        <fullName evidence="1">DNA sulfur modification protein DndB</fullName>
    </submittedName>
</protein>
<proteinExistence type="predicted"/>
<dbReference type="RefSeq" id="WP_220104041.1">
    <property type="nucleotide sequence ID" value="NZ_JAHZSS010000010.1"/>
</dbReference>